<sequence length="89" mass="10364">MQAMRRDSLICPQCRVGRLDLKCANVLRFYGGTLVCAPNTPTWQCDICHYREFDANVLRRIKVLLQRDAPPSNQYRPTRPKRDSARQLT</sequence>
<dbReference type="Proteomes" id="UP000229681">
    <property type="component" value="Unassembled WGS sequence"/>
</dbReference>
<organism evidence="2 3">
    <name type="scientific">Candidatus Thermofonsia Clade 1 bacterium</name>
    <dbReference type="NCBI Taxonomy" id="2364210"/>
    <lineage>
        <taxon>Bacteria</taxon>
        <taxon>Bacillati</taxon>
        <taxon>Chloroflexota</taxon>
        <taxon>Candidatus Thermofontia</taxon>
        <taxon>Candidatus Thermofonsia Clade 1</taxon>
    </lineage>
</organism>
<feature type="compositionally biased region" description="Basic and acidic residues" evidence="1">
    <location>
        <begin position="80"/>
        <end position="89"/>
    </location>
</feature>
<evidence type="ECO:0008006" key="4">
    <source>
        <dbReference type="Google" id="ProtNLM"/>
    </source>
</evidence>
<dbReference type="EMBL" id="PGTM01000104">
    <property type="protein sequence ID" value="PJF35851.1"/>
    <property type="molecule type" value="Genomic_DNA"/>
</dbReference>
<accession>A0A2M8PEB4</accession>
<name>A0A2M8PEB4_9CHLR</name>
<evidence type="ECO:0000313" key="3">
    <source>
        <dbReference type="Proteomes" id="UP000229681"/>
    </source>
</evidence>
<comment type="caution">
    <text evidence="2">The sequence shown here is derived from an EMBL/GenBank/DDBJ whole genome shotgun (WGS) entry which is preliminary data.</text>
</comment>
<feature type="region of interest" description="Disordered" evidence="1">
    <location>
        <begin position="68"/>
        <end position="89"/>
    </location>
</feature>
<dbReference type="AlphaFoldDB" id="A0A2M8PEB4"/>
<reference evidence="2 3" key="1">
    <citation type="submission" date="2017-11" db="EMBL/GenBank/DDBJ databases">
        <title>Evolution of Phototrophy in the Chloroflexi Phylum Driven by Horizontal Gene Transfer.</title>
        <authorList>
            <person name="Ward L.M."/>
            <person name="Hemp J."/>
            <person name="Shih P.M."/>
            <person name="Mcglynn S.E."/>
            <person name="Fischer W."/>
        </authorList>
    </citation>
    <scope>NUCLEOTIDE SEQUENCE [LARGE SCALE GENOMIC DNA]</scope>
    <source>
        <strain evidence="2">JP3_13</strain>
    </source>
</reference>
<evidence type="ECO:0000256" key="1">
    <source>
        <dbReference type="SAM" id="MobiDB-lite"/>
    </source>
</evidence>
<proteinExistence type="predicted"/>
<gene>
    <name evidence="2" type="ORF">CUN49_08430</name>
</gene>
<protein>
    <recommendedName>
        <fullName evidence="4">YgiT-type zinc finger domain-containing protein</fullName>
    </recommendedName>
</protein>
<evidence type="ECO:0000313" key="2">
    <source>
        <dbReference type="EMBL" id="PJF35851.1"/>
    </source>
</evidence>